<keyword evidence="3" id="KW-1185">Reference proteome</keyword>
<keyword evidence="1" id="KW-0472">Membrane</keyword>
<evidence type="ECO:0000313" key="2">
    <source>
        <dbReference type="EMBL" id="KAK9075868.1"/>
    </source>
</evidence>
<name>A0AAP0H5Q4_9ASTR</name>
<feature type="transmembrane region" description="Helical" evidence="1">
    <location>
        <begin position="441"/>
        <end position="462"/>
    </location>
</feature>
<accession>A0AAP0H5Q4</accession>
<evidence type="ECO:0000313" key="3">
    <source>
        <dbReference type="Proteomes" id="UP001408789"/>
    </source>
</evidence>
<keyword evidence="1" id="KW-1133">Transmembrane helix</keyword>
<reference evidence="2 3" key="1">
    <citation type="submission" date="2024-04" db="EMBL/GenBank/DDBJ databases">
        <title>The reference genome of an endangered Asteraceae, Deinandra increscens subsp. villosa, native to the Central Coast of California.</title>
        <authorList>
            <person name="Guilliams M."/>
            <person name="Hasenstab-Lehman K."/>
            <person name="Meyer R."/>
            <person name="Mcevoy S."/>
        </authorList>
    </citation>
    <scope>NUCLEOTIDE SEQUENCE [LARGE SCALE GENOMIC DNA]</scope>
    <source>
        <tissue evidence="2">Leaf</tissue>
    </source>
</reference>
<organism evidence="2 3">
    <name type="scientific">Deinandra increscens subsp. villosa</name>
    <dbReference type="NCBI Taxonomy" id="3103831"/>
    <lineage>
        <taxon>Eukaryota</taxon>
        <taxon>Viridiplantae</taxon>
        <taxon>Streptophyta</taxon>
        <taxon>Embryophyta</taxon>
        <taxon>Tracheophyta</taxon>
        <taxon>Spermatophyta</taxon>
        <taxon>Magnoliopsida</taxon>
        <taxon>eudicotyledons</taxon>
        <taxon>Gunneridae</taxon>
        <taxon>Pentapetalae</taxon>
        <taxon>asterids</taxon>
        <taxon>campanulids</taxon>
        <taxon>Asterales</taxon>
        <taxon>Asteraceae</taxon>
        <taxon>Asteroideae</taxon>
        <taxon>Heliantheae alliance</taxon>
        <taxon>Madieae</taxon>
        <taxon>Madiinae</taxon>
        <taxon>Deinandra</taxon>
    </lineage>
</organism>
<comment type="caution">
    <text evidence="2">The sequence shown here is derived from an EMBL/GenBank/DDBJ whole genome shotgun (WGS) entry which is preliminary data.</text>
</comment>
<dbReference type="EMBL" id="JBCNJP010000007">
    <property type="protein sequence ID" value="KAK9075868.1"/>
    <property type="molecule type" value="Genomic_DNA"/>
</dbReference>
<sequence>MKMEMTGIEHVMVEIPAVNHDNTSVITEWKECIKGNETTKEYYNRQRQIEKVPPSLLKSEKGRSNIECYEPAVVSLGPYHHNRTDLARAEKYKLVTLEEYSHTHNTRIPIQLLYEKVFEVVRDARKCYIDGSTDAYSDHEFNKMMLLDGCFVVFHIECISRQTGKVTLINEYLGAIDFLNIMRDIFLLENQIPFVVLQVLLKLKFPDDEGEEVLNRLFNYLKYGKVDKGGKKVLQNKHRSPLHLLELYRSYFISLSATSLFVNSTTINEEEIISEKNTNYVKRNRWFASATELKARWVFLKSTDSMENEDMQFDFHGWHGDFKLARRAISPYTKDIYLNMIAYEMCPHNPNDFRISTYIRVMKALIIEVEDVKEMRDKKVLTHGLGRDEEVVKMFDEIEVPGINLHMYNVLRQGIQIIQKDKYKTWVAELKTEYLSSPWKAMGVLVGVALLVTGFVQTYFAIHPRGQ</sequence>
<dbReference type="Pfam" id="PF03140">
    <property type="entry name" value="DUF247"/>
    <property type="match status" value="1"/>
</dbReference>
<dbReference type="AlphaFoldDB" id="A0AAP0H5Q4"/>
<evidence type="ECO:0000256" key="1">
    <source>
        <dbReference type="SAM" id="Phobius"/>
    </source>
</evidence>
<dbReference type="PANTHER" id="PTHR31549:SF129">
    <property type="entry name" value="DUF4220 DOMAIN-CONTAINING PROTEIN"/>
    <property type="match status" value="1"/>
</dbReference>
<gene>
    <name evidence="2" type="ORF">SSX86_004197</name>
</gene>
<dbReference type="Proteomes" id="UP001408789">
    <property type="component" value="Unassembled WGS sequence"/>
</dbReference>
<proteinExistence type="predicted"/>
<dbReference type="PANTHER" id="PTHR31549">
    <property type="entry name" value="PROTEIN, PUTATIVE (DUF247)-RELATED-RELATED"/>
    <property type="match status" value="1"/>
</dbReference>
<protein>
    <submittedName>
        <fullName evidence="2">Uncharacterized protein</fullName>
    </submittedName>
</protein>
<keyword evidence="1" id="KW-0812">Transmembrane</keyword>
<dbReference type="InterPro" id="IPR004158">
    <property type="entry name" value="DUF247_pln"/>
</dbReference>